<name>A0A430ATF9_9ENTE</name>
<dbReference type="GO" id="GO:0003677">
    <property type="term" value="F:DNA binding"/>
    <property type="evidence" value="ECO:0007669"/>
    <property type="project" value="UniProtKB-KW"/>
</dbReference>
<dbReference type="RefSeq" id="WP_126795668.1">
    <property type="nucleotide sequence ID" value="NZ_CP060720.1"/>
</dbReference>
<dbReference type="Pfam" id="PF00376">
    <property type="entry name" value="MerR"/>
    <property type="match status" value="1"/>
</dbReference>
<dbReference type="Gene3D" id="1.10.1660.10">
    <property type="match status" value="1"/>
</dbReference>
<sequence>MFDKLLTIGEIAKLFNLPTSKIRYWEAKELFTPKRNNSNDYRIFNIQTFIELLEVNFYRNLNVPIKQMKNFNKIGPESTYSILKNTEKDIEKELINLKKQLVGIEKRKKQLEDLFLLKKVGYSFEQIDIKKIVPLDMTKSEDVQIQLEHLSNFILYKEIKSDNTFHLGISVMPSYQYSKEVLWEQSSIKKNYVTCLIECCSEDFEKNNLKIHIDYLKKKGYKIDRVIASYLATTYYENTKGIDYYKGWLEIS</sequence>
<keyword evidence="2" id="KW-0805">Transcription regulation</keyword>
<dbReference type="CDD" id="cd00592">
    <property type="entry name" value="HTH_MerR-like"/>
    <property type="match status" value="1"/>
</dbReference>
<evidence type="ECO:0000256" key="1">
    <source>
        <dbReference type="ARBA" id="ARBA00022491"/>
    </source>
</evidence>
<evidence type="ECO:0000256" key="5">
    <source>
        <dbReference type="SAM" id="Coils"/>
    </source>
</evidence>
<keyword evidence="3" id="KW-0238">DNA-binding</keyword>
<feature type="domain" description="HTH merR-type" evidence="6">
    <location>
        <begin position="5"/>
        <end position="74"/>
    </location>
</feature>
<organism evidence="7 8">
    <name type="scientific">Vagococcus carniphilus</name>
    <dbReference type="NCBI Taxonomy" id="218144"/>
    <lineage>
        <taxon>Bacteria</taxon>
        <taxon>Bacillati</taxon>
        <taxon>Bacillota</taxon>
        <taxon>Bacilli</taxon>
        <taxon>Lactobacillales</taxon>
        <taxon>Enterococcaceae</taxon>
        <taxon>Vagococcus</taxon>
    </lineage>
</organism>
<evidence type="ECO:0000256" key="3">
    <source>
        <dbReference type="ARBA" id="ARBA00023125"/>
    </source>
</evidence>
<feature type="coiled-coil region" evidence="5">
    <location>
        <begin position="80"/>
        <end position="114"/>
    </location>
</feature>
<dbReference type="GO" id="GO:0003700">
    <property type="term" value="F:DNA-binding transcription factor activity"/>
    <property type="evidence" value="ECO:0007669"/>
    <property type="project" value="InterPro"/>
</dbReference>
<evidence type="ECO:0000256" key="4">
    <source>
        <dbReference type="ARBA" id="ARBA00023163"/>
    </source>
</evidence>
<dbReference type="PANTHER" id="PTHR30204">
    <property type="entry name" value="REDOX-CYCLING DRUG-SENSING TRANSCRIPTIONAL ACTIVATOR SOXR"/>
    <property type="match status" value="1"/>
</dbReference>
<proteinExistence type="predicted"/>
<keyword evidence="4" id="KW-0804">Transcription</keyword>
<keyword evidence="5" id="KW-0175">Coiled coil</keyword>
<comment type="caution">
    <text evidence="7">The sequence shown here is derived from an EMBL/GenBank/DDBJ whole genome shotgun (WGS) entry which is preliminary data.</text>
</comment>
<dbReference type="EMBL" id="NGKB01000014">
    <property type="protein sequence ID" value="RSU11336.1"/>
    <property type="molecule type" value="Genomic_DNA"/>
</dbReference>
<dbReference type="OrthoDB" id="122388at2"/>
<dbReference type="InterPro" id="IPR047057">
    <property type="entry name" value="MerR_fam"/>
</dbReference>
<evidence type="ECO:0000313" key="8">
    <source>
        <dbReference type="Proteomes" id="UP000288028"/>
    </source>
</evidence>
<keyword evidence="1" id="KW-0678">Repressor</keyword>
<evidence type="ECO:0000313" key="7">
    <source>
        <dbReference type="EMBL" id="RSU11336.1"/>
    </source>
</evidence>
<dbReference type="PANTHER" id="PTHR30204:SF69">
    <property type="entry name" value="MERR-FAMILY TRANSCRIPTIONAL REGULATOR"/>
    <property type="match status" value="1"/>
</dbReference>
<dbReference type="PROSITE" id="PS50937">
    <property type="entry name" value="HTH_MERR_2"/>
    <property type="match status" value="1"/>
</dbReference>
<accession>A0A430ATF9</accession>
<gene>
    <name evidence="7" type="ORF">CBF28_12190</name>
</gene>
<evidence type="ECO:0000259" key="6">
    <source>
        <dbReference type="PROSITE" id="PS50937"/>
    </source>
</evidence>
<dbReference type="InterPro" id="IPR000551">
    <property type="entry name" value="MerR-type_HTH_dom"/>
</dbReference>
<protein>
    <recommendedName>
        <fullName evidence="6">HTH merR-type domain-containing protein</fullName>
    </recommendedName>
</protein>
<dbReference type="SMART" id="SM00422">
    <property type="entry name" value="HTH_MERR"/>
    <property type="match status" value="1"/>
</dbReference>
<dbReference type="Proteomes" id="UP000288028">
    <property type="component" value="Unassembled WGS sequence"/>
</dbReference>
<reference evidence="7 8" key="1">
    <citation type="submission" date="2017-05" db="EMBL/GenBank/DDBJ databases">
        <title>Vagococcus spp. assemblies.</title>
        <authorList>
            <person name="Gulvik C.A."/>
        </authorList>
    </citation>
    <scope>NUCLEOTIDE SEQUENCE [LARGE SCALE GENOMIC DNA]</scope>
    <source>
        <strain evidence="7 8">SS1714</strain>
    </source>
</reference>
<evidence type="ECO:0000256" key="2">
    <source>
        <dbReference type="ARBA" id="ARBA00023015"/>
    </source>
</evidence>
<keyword evidence="8" id="KW-1185">Reference proteome</keyword>
<dbReference type="AlphaFoldDB" id="A0A430ATF9"/>
<dbReference type="GeneID" id="95579432"/>
<dbReference type="InterPro" id="IPR009061">
    <property type="entry name" value="DNA-bd_dom_put_sf"/>
</dbReference>
<dbReference type="SUPFAM" id="SSF46955">
    <property type="entry name" value="Putative DNA-binding domain"/>
    <property type="match status" value="1"/>
</dbReference>